<dbReference type="Proteomes" id="UP001630127">
    <property type="component" value="Unassembled WGS sequence"/>
</dbReference>
<feature type="compositionally biased region" description="Polar residues" evidence="1">
    <location>
        <begin position="71"/>
        <end position="88"/>
    </location>
</feature>
<proteinExistence type="predicted"/>
<dbReference type="EMBL" id="JBJUIK010000004">
    <property type="protein sequence ID" value="KAL3529153.1"/>
    <property type="molecule type" value="Genomic_DNA"/>
</dbReference>
<accession>A0ABD3AC64</accession>
<dbReference type="AlphaFoldDB" id="A0ABD3AC64"/>
<evidence type="ECO:0000313" key="2">
    <source>
        <dbReference type="EMBL" id="KAL3529153.1"/>
    </source>
</evidence>
<gene>
    <name evidence="2" type="ORF">ACH5RR_008475</name>
</gene>
<evidence type="ECO:0000313" key="3">
    <source>
        <dbReference type="Proteomes" id="UP001630127"/>
    </source>
</evidence>
<evidence type="ECO:0000256" key="1">
    <source>
        <dbReference type="SAM" id="MobiDB-lite"/>
    </source>
</evidence>
<reference evidence="2 3" key="1">
    <citation type="submission" date="2024-11" db="EMBL/GenBank/DDBJ databases">
        <title>A near-complete genome assembly of Cinchona calisaya.</title>
        <authorList>
            <person name="Lian D.C."/>
            <person name="Zhao X.W."/>
            <person name="Wei L."/>
        </authorList>
    </citation>
    <scope>NUCLEOTIDE SEQUENCE [LARGE SCALE GENOMIC DNA]</scope>
    <source>
        <tissue evidence="2">Nenye</tissue>
    </source>
</reference>
<sequence length="148" mass="16344">MSPFLSQIPCPLSTFKTDQPVEKSTSFTNPSHIIPLPIGFLSSNRHLQNPIPTQLQLLSQPSTSLPLDIPNPSSLTPSDHTPSSTRQTPTRHHIKAASLTKTLPHQHLSNRNTSVPSPSTIHPNRDPIQSKPSINTHPMIIRKKNMAH</sequence>
<feature type="region of interest" description="Disordered" evidence="1">
    <location>
        <begin position="58"/>
        <end position="136"/>
    </location>
</feature>
<name>A0ABD3AC64_9GENT</name>
<keyword evidence="3" id="KW-1185">Reference proteome</keyword>
<organism evidence="2 3">
    <name type="scientific">Cinchona calisaya</name>
    <dbReference type="NCBI Taxonomy" id="153742"/>
    <lineage>
        <taxon>Eukaryota</taxon>
        <taxon>Viridiplantae</taxon>
        <taxon>Streptophyta</taxon>
        <taxon>Embryophyta</taxon>
        <taxon>Tracheophyta</taxon>
        <taxon>Spermatophyta</taxon>
        <taxon>Magnoliopsida</taxon>
        <taxon>eudicotyledons</taxon>
        <taxon>Gunneridae</taxon>
        <taxon>Pentapetalae</taxon>
        <taxon>asterids</taxon>
        <taxon>lamiids</taxon>
        <taxon>Gentianales</taxon>
        <taxon>Rubiaceae</taxon>
        <taxon>Cinchonoideae</taxon>
        <taxon>Cinchoneae</taxon>
        <taxon>Cinchona</taxon>
    </lineage>
</organism>
<comment type="caution">
    <text evidence="2">The sequence shown here is derived from an EMBL/GenBank/DDBJ whole genome shotgun (WGS) entry which is preliminary data.</text>
</comment>
<feature type="compositionally biased region" description="Polar residues" evidence="1">
    <location>
        <begin position="99"/>
        <end position="122"/>
    </location>
</feature>
<protein>
    <submittedName>
        <fullName evidence="2">Uncharacterized protein</fullName>
    </submittedName>
</protein>
<feature type="compositionally biased region" description="Low complexity" evidence="1">
    <location>
        <begin position="58"/>
        <end position="67"/>
    </location>
</feature>